<evidence type="ECO:0000256" key="5">
    <source>
        <dbReference type="ARBA" id="ARBA00022989"/>
    </source>
</evidence>
<dbReference type="PANTHER" id="PTHR48086:SF10">
    <property type="entry name" value="AGR155CP"/>
    <property type="match status" value="1"/>
</dbReference>
<protein>
    <recommendedName>
        <fullName evidence="12">Urea transporter</fullName>
    </recommendedName>
</protein>
<feature type="transmembrane region" description="Helical" evidence="9">
    <location>
        <begin position="185"/>
        <end position="205"/>
    </location>
</feature>
<feature type="transmembrane region" description="Helical" evidence="9">
    <location>
        <begin position="225"/>
        <end position="244"/>
    </location>
</feature>
<feature type="transmembrane region" description="Helical" evidence="9">
    <location>
        <begin position="115"/>
        <end position="134"/>
    </location>
</feature>
<keyword evidence="4 9" id="KW-0812">Transmembrane</keyword>
<feature type="transmembrane region" description="Helical" evidence="9">
    <location>
        <begin position="417"/>
        <end position="437"/>
    </location>
</feature>
<proteinExistence type="inferred from homology"/>
<evidence type="ECO:0000256" key="8">
    <source>
        <dbReference type="SAM" id="MobiDB-lite"/>
    </source>
</evidence>
<feature type="region of interest" description="Disordered" evidence="8">
    <location>
        <begin position="566"/>
        <end position="617"/>
    </location>
</feature>
<keyword evidence="5 9" id="KW-1133">Transmembrane helix</keyword>
<feature type="transmembrane region" description="Helical" evidence="9">
    <location>
        <begin position="328"/>
        <end position="356"/>
    </location>
</feature>
<gene>
    <name evidence="10" type="ORF">AJ80_01642</name>
</gene>
<evidence type="ECO:0000256" key="3">
    <source>
        <dbReference type="ARBA" id="ARBA00022448"/>
    </source>
</evidence>
<evidence type="ECO:0000313" key="11">
    <source>
        <dbReference type="Proteomes" id="UP000224634"/>
    </source>
</evidence>
<comment type="similarity">
    <text evidence="2 7">Belongs to the sodium:solute symporter (SSF) (TC 2.A.21) family.</text>
</comment>
<dbReference type="Pfam" id="PF00474">
    <property type="entry name" value="SSF"/>
    <property type="match status" value="1"/>
</dbReference>
<evidence type="ECO:0000256" key="1">
    <source>
        <dbReference type="ARBA" id="ARBA00004141"/>
    </source>
</evidence>
<evidence type="ECO:0000256" key="9">
    <source>
        <dbReference type="SAM" id="Phobius"/>
    </source>
</evidence>
<dbReference type="GO" id="GO:0005886">
    <property type="term" value="C:plasma membrane"/>
    <property type="evidence" value="ECO:0007669"/>
    <property type="project" value="TreeGrafter"/>
</dbReference>
<feature type="transmembrane region" description="Helical" evidence="9">
    <location>
        <begin position="443"/>
        <end position="464"/>
    </location>
</feature>
<evidence type="ECO:0008006" key="12">
    <source>
        <dbReference type="Google" id="ProtNLM"/>
    </source>
</evidence>
<feature type="transmembrane region" description="Helical" evidence="9">
    <location>
        <begin position="476"/>
        <end position="496"/>
    </location>
</feature>
<comment type="caution">
    <text evidence="10">The sequence shown here is derived from an EMBL/GenBank/DDBJ whole genome shotgun (WGS) entry which is preliminary data.</text>
</comment>
<feature type="transmembrane region" description="Helical" evidence="9">
    <location>
        <begin position="376"/>
        <end position="396"/>
    </location>
</feature>
<dbReference type="STRING" id="1447883.A0A2B7YYD4"/>
<dbReference type="Proteomes" id="UP000224634">
    <property type="component" value="Unassembled WGS sequence"/>
</dbReference>
<evidence type="ECO:0000256" key="2">
    <source>
        <dbReference type="ARBA" id="ARBA00006434"/>
    </source>
</evidence>
<dbReference type="InterPro" id="IPR038377">
    <property type="entry name" value="Na/Glc_symporter_sf"/>
</dbReference>
<dbReference type="PANTHER" id="PTHR48086">
    <property type="entry name" value="SODIUM/PROLINE SYMPORTER-RELATED"/>
    <property type="match status" value="1"/>
</dbReference>
<keyword evidence="11" id="KW-1185">Reference proteome</keyword>
<keyword evidence="3" id="KW-0813">Transport</keyword>
<dbReference type="InterPro" id="IPR001734">
    <property type="entry name" value="Na/solute_symporter"/>
</dbReference>
<organism evidence="10 11">
    <name type="scientific">Polytolypa hystricis (strain UAMH7299)</name>
    <dbReference type="NCBI Taxonomy" id="1447883"/>
    <lineage>
        <taxon>Eukaryota</taxon>
        <taxon>Fungi</taxon>
        <taxon>Dikarya</taxon>
        <taxon>Ascomycota</taxon>
        <taxon>Pezizomycotina</taxon>
        <taxon>Eurotiomycetes</taxon>
        <taxon>Eurotiomycetidae</taxon>
        <taxon>Onygenales</taxon>
        <taxon>Onygenales incertae sedis</taxon>
        <taxon>Polytolypa</taxon>
    </lineage>
</organism>
<dbReference type="EMBL" id="PDNA01000014">
    <property type="protein sequence ID" value="PGH26696.1"/>
    <property type="molecule type" value="Genomic_DNA"/>
</dbReference>
<name>A0A2B7YYD4_POLH7</name>
<sequence length="617" mass="67225">MKQVRIREFSSADTVLDLPFPVATGRSRTVFVAALLRALIVAFGTIEDPPPEAHLNMCLVWRDRQLPIADMMLRLYRLNSTKLMLAWEMCCRFSPFSPFCILRARFYKDMEYADYRTLIVCIDIALGSGILFTYPEISTIAGVQGLIVYGLSSSLPLLMFGYLGPIIRKKCPDGFVLTEWTRQRYGAVAGVYLSFLTLVTLFLYMVAELSALQQIINALTGLDGLPAVIVQVAVTTIYTSLGGFKVSFLTDNVQGVMVVGLIIIAVITIGTTTNIDRSLVESSGLLDASLLGWQLIYILPVAILTNDFFLSSFWLRTFASKTDKDLRIGVSIASFTVLCILVLVGSTGLLAAWAGVWPGDPPQHGSIAFFLLLQQLPAWVVGIILVMTVSLSTAAFDSLQSAMVSTASNDLFRNKLPLIYIRIGVVLCIIPVIVVALKSPSVLQIFLVSDIVSAAAIPVLVIGLWDKLYFWSGFEVIVGGLGGILSVFIFGSIYYGSAYEGGRLIILENGLYGDDWGAFGAFVASPVGGMLFALAGFGLRLAYQFILAKRQGRRFDALDRPVVPANEPLAEPTDSTYYGDGSPEGPNDEEAKRGTTSAETSAIQSGEGSDSKRWKLW</sequence>
<dbReference type="PROSITE" id="PS50283">
    <property type="entry name" value="NA_SOLUT_SYMP_3"/>
    <property type="match status" value="1"/>
</dbReference>
<feature type="compositionally biased region" description="Polar residues" evidence="8">
    <location>
        <begin position="594"/>
        <end position="608"/>
    </location>
</feature>
<comment type="subcellular location">
    <subcellularLocation>
        <location evidence="1">Membrane</location>
        <topology evidence="1">Multi-pass membrane protein</topology>
    </subcellularLocation>
</comment>
<dbReference type="GO" id="GO:0015606">
    <property type="term" value="F:spermidine transmembrane transporter activity"/>
    <property type="evidence" value="ECO:0007669"/>
    <property type="project" value="TreeGrafter"/>
</dbReference>
<dbReference type="InterPro" id="IPR050277">
    <property type="entry name" value="Sodium:Solute_Symporter"/>
</dbReference>
<evidence type="ECO:0000256" key="7">
    <source>
        <dbReference type="RuleBase" id="RU362091"/>
    </source>
</evidence>
<feature type="transmembrane region" description="Helical" evidence="9">
    <location>
        <begin position="295"/>
        <end position="316"/>
    </location>
</feature>
<feature type="transmembrane region" description="Helical" evidence="9">
    <location>
        <begin position="146"/>
        <end position="164"/>
    </location>
</feature>
<keyword evidence="6 9" id="KW-0472">Membrane</keyword>
<reference evidence="10 11" key="1">
    <citation type="submission" date="2017-10" db="EMBL/GenBank/DDBJ databases">
        <title>Comparative genomics in systemic dimorphic fungi from Ajellomycetaceae.</title>
        <authorList>
            <person name="Munoz J.F."/>
            <person name="Mcewen J.G."/>
            <person name="Clay O.K."/>
            <person name="Cuomo C.A."/>
        </authorList>
    </citation>
    <scope>NUCLEOTIDE SEQUENCE [LARGE SCALE GENOMIC DNA]</scope>
    <source>
        <strain evidence="10 11">UAMH7299</strain>
    </source>
</reference>
<dbReference type="Gene3D" id="1.20.1730.10">
    <property type="entry name" value="Sodium/glucose cotransporter"/>
    <property type="match status" value="1"/>
</dbReference>
<evidence type="ECO:0000256" key="4">
    <source>
        <dbReference type="ARBA" id="ARBA00022692"/>
    </source>
</evidence>
<evidence type="ECO:0000313" key="10">
    <source>
        <dbReference type="EMBL" id="PGH26696.1"/>
    </source>
</evidence>
<dbReference type="AlphaFoldDB" id="A0A2B7YYD4"/>
<accession>A0A2B7YYD4</accession>
<feature type="transmembrane region" description="Helical" evidence="9">
    <location>
        <begin position="516"/>
        <end position="543"/>
    </location>
</feature>
<dbReference type="OrthoDB" id="6132759at2759"/>
<evidence type="ECO:0000256" key="6">
    <source>
        <dbReference type="ARBA" id="ARBA00023136"/>
    </source>
</evidence>
<feature type="transmembrane region" description="Helical" evidence="9">
    <location>
        <begin position="256"/>
        <end position="275"/>
    </location>
</feature>